<accession>A0A3D3R9P9</accession>
<name>A0A3D3R9P9_9PLAN</name>
<reference evidence="1 2" key="1">
    <citation type="journal article" date="2018" name="Nat. Biotechnol.">
        <title>A standardized bacterial taxonomy based on genome phylogeny substantially revises the tree of life.</title>
        <authorList>
            <person name="Parks D.H."/>
            <person name="Chuvochina M."/>
            <person name="Waite D.W."/>
            <person name="Rinke C."/>
            <person name="Skarshewski A."/>
            <person name="Chaumeil P.A."/>
            <person name="Hugenholtz P."/>
        </authorList>
    </citation>
    <scope>NUCLEOTIDE SEQUENCE [LARGE SCALE GENOMIC DNA]</scope>
    <source>
        <strain evidence="1">UBA9375</strain>
    </source>
</reference>
<protein>
    <submittedName>
        <fullName evidence="1">Uncharacterized protein</fullName>
    </submittedName>
</protein>
<dbReference type="EMBL" id="DQAY01000090">
    <property type="protein sequence ID" value="HCO24350.1"/>
    <property type="molecule type" value="Genomic_DNA"/>
</dbReference>
<comment type="caution">
    <text evidence="1">The sequence shown here is derived from an EMBL/GenBank/DDBJ whole genome shotgun (WGS) entry which is preliminary data.</text>
</comment>
<evidence type="ECO:0000313" key="1">
    <source>
        <dbReference type="EMBL" id="HCO24350.1"/>
    </source>
</evidence>
<evidence type="ECO:0000313" key="2">
    <source>
        <dbReference type="Proteomes" id="UP000263642"/>
    </source>
</evidence>
<dbReference type="AlphaFoldDB" id="A0A3D3R9P9"/>
<proteinExistence type="predicted"/>
<dbReference type="Proteomes" id="UP000263642">
    <property type="component" value="Unassembled WGS sequence"/>
</dbReference>
<sequence>MDLIINPSGMVRCIYGETIELFQLGAPEISRGSHVEPTAQGQWTADLSPVAGPLLGPFPQRSAALAAERDWLNAHWLLSGR</sequence>
<organism evidence="1 2">
    <name type="scientific">Gimesia maris</name>
    <dbReference type="NCBI Taxonomy" id="122"/>
    <lineage>
        <taxon>Bacteria</taxon>
        <taxon>Pseudomonadati</taxon>
        <taxon>Planctomycetota</taxon>
        <taxon>Planctomycetia</taxon>
        <taxon>Planctomycetales</taxon>
        <taxon>Planctomycetaceae</taxon>
        <taxon>Gimesia</taxon>
    </lineage>
</organism>
<gene>
    <name evidence="1" type="ORF">DIT97_15415</name>
</gene>